<dbReference type="GO" id="GO:0010506">
    <property type="term" value="P:regulation of autophagy"/>
    <property type="evidence" value="ECO:0007669"/>
    <property type="project" value="InterPro"/>
</dbReference>
<feature type="compositionally biased region" description="Basic and acidic residues" evidence="7">
    <location>
        <begin position="599"/>
        <end position="608"/>
    </location>
</feature>
<dbReference type="InterPro" id="IPR045269">
    <property type="entry name" value="Atg1-like"/>
</dbReference>
<keyword evidence="9" id="KW-0808">Transferase</keyword>
<dbReference type="SUPFAM" id="SSF56112">
    <property type="entry name" value="Protein kinase-like (PK-like)"/>
    <property type="match status" value="1"/>
</dbReference>
<dbReference type="PANTHER" id="PTHR24348">
    <property type="entry name" value="SERINE/THREONINE-PROTEIN KINASE UNC-51-RELATED"/>
    <property type="match status" value="1"/>
</dbReference>
<gene>
    <name evidence="9" type="ORF">NA56DRAFT_563011</name>
</gene>
<reference evidence="9 10" key="1">
    <citation type="submission" date="2016-05" db="EMBL/GenBank/DDBJ databases">
        <title>A degradative enzymes factory behind the ericoid mycorrhizal symbiosis.</title>
        <authorList>
            <consortium name="DOE Joint Genome Institute"/>
            <person name="Martino E."/>
            <person name="Morin E."/>
            <person name="Grelet G."/>
            <person name="Kuo A."/>
            <person name="Kohler A."/>
            <person name="Daghino S."/>
            <person name="Barry K."/>
            <person name="Choi C."/>
            <person name="Cichocki N."/>
            <person name="Clum A."/>
            <person name="Copeland A."/>
            <person name="Hainaut M."/>
            <person name="Haridas S."/>
            <person name="Labutti K."/>
            <person name="Lindquist E."/>
            <person name="Lipzen A."/>
            <person name="Khouja H.-R."/>
            <person name="Murat C."/>
            <person name="Ohm R."/>
            <person name="Olson A."/>
            <person name="Spatafora J."/>
            <person name="Veneault-Fourrey C."/>
            <person name="Henrissat B."/>
            <person name="Grigoriev I."/>
            <person name="Martin F."/>
            <person name="Perotto S."/>
        </authorList>
    </citation>
    <scope>NUCLEOTIDE SEQUENCE [LARGE SCALE GENOMIC DNA]</scope>
    <source>
        <strain evidence="9 10">UAMH 7357</strain>
    </source>
</reference>
<evidence type="ECO:0000259" key="8">
    <source>
        <dbReference type="PROSITE" id="PS50011"/>
    </source>
</evidence>
<dbReference type="GO" id="GO:0034045">
    <property type="term" value="C:phagophore assembly site membrane"/>
    <property type="evidence" value="ECO:0007669"/>
    <property type="project" value="UniProtKB-SubCell"/>
</dbReference>
<keyword evidence="4" id="KW-0072">Autophagy</keyword>
<dbReference type="Gene3D" id="1.10.510.10">
    <property type="entry name" value="Transferase(Phosphotransferase) domain 1"/>
    <property type="match status" value="1"/>
</dbReference>
<dbReference type="InterPro" id="IPR000719">
    <property type="entry name" value="Prot_kinase_dom"/>
</dbReference>
<feature type="binding site" evidence="6">
    <location>
        <position position="120"/>
    </location>
    <ligand>
        <name>ATP</name>
        <dbReference type="ChEBI" id="CHEBI:30616"/>
    </ligand>
</feature>
<evidence type="ECO:0000256" key="1">
    <source>
        <dbReference type="ARBA" id="ARBA00004623"/>
    </source>
</evidence>
<sequence>MTPPEEDYRFFVRIPQRDEISENAYQQNLTAFFLRMNTVRLENEARVAVKGDATKKDPLNLFPTPGTATPNPSSLSSMGKHVKEWKGGPKYNKICCIGKGAFAVVYKMSAKFDGVPYAAKELEKRRFMKNGILDQKVDSEMKIMRRIKHPNVVQYIEHIDWEDYLYIIMEYVPGGDLGSLIGERGHLPESNVQTMAAQLLSALKHLHQIGITHRDIKPDNILISSRDPFQVKLTDFGLSKMIDSEETFLRTFCGTLLYCAPEVYSEYREYDHQGKRSRVVDRRSLPPQRYGNAVDIWSLAGVLFYSLCGSPPYPVKNGTSYQELLNQIMTQALDIRPLQRVNVSENGIRFVRKMLHVRPEHRATIEELEHSSWLTGGPDSLEMSMEEDEVDMIGDGSIDPQLEEGTSQLSINGDHQINDSQKENGNESDLTEIEPLEIPNSFESSDSNLNENGESYGFIRGNNNPGGRLFGEVNTSAVGSSGAIPLDQLNLPVPVMNHRGMHSDISESPYTTQSEPCPEYSQSNSMSLPLINMAGSTMPPASAPQLSPIATNYSERDERAARSSSLMGAESMVGHLNMHSPSSAASPAASPAADSPAPHPEEVRETRENGASLRRPREDDTEDDESWRPADLPPKRQRRSKREIDMPVPPSIFWDPKDKSTHHNNYPRMSSTDFAHYQKWAESKGEKFIPGQKTFEMTMQSFKSSRSRSSSLEPETSTRANSEPTKEEGRLMLMKRDERQLEDDLKRRINKAPTPSDTITRDILRQPVVGNDFQPPKKILGKLIATADSALPFISLNITDSLTSWGRGPLATVCYSNPNDVRIPKYAFKILFFKPGFYSGGRSGLIQTWSDQDQDMSFYISTKASQGIWVNSIHLPSYDHSNPVTKSKFWGQLRHGDAIDLTPNVKTSVKLRFECFWGKSKEPRSKIETFTLVPDERVLNELDEVDLELQNEMLAEQERRRAEDRKILALEKEKEERARQKASETSLNFHESFMGAPHST</sequence>
<dbReference type="GO" id="GO:0005524">
    <property type="term" value="F:ATP binding"/>
    <property type="evidence" value="ECO:0007669"/>
    <property type="project" value="UniProtKB-UniRule"/>
</dbReference>
<evidence type="ECO:0000256" key="3">
    <source>
        <dbReference type="ARBA" id="ARBA00022840"/>
    </source>
</evidence>
<dbReference type="STRING" id="1745343.A0A2J6QKQ4"/>
<keyword evidence="3 6" id="KW-0067">ATP-binding</keyword>
<keyword evidence="9" id="KW-0418">Kinase</keyword>
<dbReference type="InterPro" id="IPR011009">
    <property type="entry name" value="Kinase-like_dom_sf"/>
</dbReference>
<feature type="region of interest" description="Disordered" evidence="7">
    <location>
        <begin position="972"/>
        <end position="1000"/>
    </location>
</feature>
<feature type="compositionally biased region" description="Polar residues" evidence="7">
    <location>
        <begin position="712"/>
        <end position="723"/>
    </location>
</feature>
<feature type="compositionally biased region" description="Polar residues" evidence="7">
    <location>
        <begin position="544"/>
        <end position="553"/>
    </location>
</feature>
<name>A0A2J6QKQ4_9HELO</name>
<keyword evidence="10" id="KW-1185">Reference proteome</keyword>
<feature type="domain" description="Protein kinase" evidence="8">
    <location>
        <begin position="91"/>
        <end position="374"/>
    </location>
</feature>
<evidence type="ECO:0000313" key="9">
    <source>
        <dbReference type="EMBL" id="PMD26816.1"/>
    </source>
</evidence>
<organism evidence="9 10">
    <name type="scientific">Hyaloscypha hepaticicola</name>
    <dbReference type="NCBI Taxonomy" id="2082293"/>
    <lineage>
        <taxon>Eukaryota</taxon>
        <taxon>Fungi</taxon>
        <taxon>Dikarya</taxon>
        <taxon>Ascomycota</taxon>
        <taxon>Pezizomycotina</taxon>
        <taxon>Leotiomycetes</taxon>
        <taxon>Helotiales</taxon>
        <taxon>Hyaloscyphaceae</taxon>
        <taxon>Hyaloscypha</taxon>
    </lineage>
</organism>
<dbReference type="EMBL" id="KZ613467">
    <property type="protein sequence ID" value="PMD26816.1"/>
    <property type="molecule type" value="Genomic_DNA"/>
</dbReference>
<dbReference type="PROSITE" id="PS00107">
    <property type="entry name" value="PROTEIN_KINASE_ATP"/>
    <property type="match status" value="1"/>
</dbReference>
<feature type="compositionally biased region" description="Polar residues" evidence="7">
    <location>
        <begin position="506"/>
        <end position="527"/>
    </location>
</feature>
<keyword evidence="2 6" id="KW-0547">Nucleotide-binding</keyword>
<dbReference type="OrthoDB" id="504170at2759"/>
<dbReference type="SMART" id="SM00220">
    <property type="entry name" value="S_TKc"/>
    <property type="match status" value="1"/>
</dbReference>
<dbReference type="GO" id="GO:0006914">
    <property type="term" value="P:autophagy"/>
    <property type="evidence" value="ECO:0007669"/>
    <property type="project" value="UniProtKB-KW"/>
</dbReference>
<evidence type="ECO:0000256" key="7">
    <source>
        <dbReference type="SAM" id="MobiDB-lite"/>
    </source>
</evidence>
<dbReference type="InterPro" id="IPR017441">
    <property type="entry name" value="Protein_kinase_ATP_BS"/>
</dbReference>
<evidence type="ECO:0000256" key="2">
    <source>
        <dbReference type="ARBA" id="ARBA00022741"/>
    </source>
</evidence>
<dbReference type="Proteomes" id="UP000235672">
    <property type="component" value="Unassembled WGS sequence"/>
</dbReference>
<evidence type="ECO:0000313" key="10">
    <source>
        <dbReference type="Proteomes" id="UP000235672"/>
    </source>
</evidence>
<feature type="compositionally biased region" description="Low complexity" evidence="7">
    <location>
        <begin position="580"/>
        <end position="596"/>
    </location>
</feature>
<dbReference type="PROSITE" id="PS00108">
    <property type="entry name" value="PROTEIN_KINASE_ST"/>
    <property type="match status" value="1"/>
</dbReference>
<dbReference type="InterPro" id="IPR008271">
    <property type="entry name" value="Ser/Thr_kinase_AS"/>
</dbReference>
<feature type="compositionally biased region" description="Polar residues" evidence="7">
    <location>
        <begin position="66"/>
        <end position="77"/>
    </location>
</feature>
<proteinExistence type="predicted"/>
<feature type="region of interest" description="Disordered" evidence="7">
    <location>
        <begin position="700"/>
        <end position="729"/>
    </location>
</feature>
<feature type="compositionally biased region" description="Basic and acidic residues" evidence="7">
    <location>
        <begin position="972"/>
        <end position="982"/>
    </location>
</feature>
<evidence type="ECO:0000256" key="5">
    <source>
        <dbReference type="ARBA" id="ARBA00030237"/>
    </source>
</evidence>
<dbReference type="AlphaFoldDB" id="A0A2J6QKQ4"/>
<evidence type="ECO:0000256" key="6">
    <source>
        <dbReference type="PROSITE-ProRule" id="PRU10141"/>
    </source>
</evidence>
<dbReference type="PANTHER" id="PTHR24348:SF68">
    <property type="entry name" value="SERINE_THREONINE-PROTEIN KINASE ATG1C"/>
    <property type="match status" value="1"/>
</dbReference>
<dbReference type="Pfam" id="PF00069">
    <property type="entry name" value="Pkinase"/>
    <property type="match status" value="1"/>
</dbReference>
<evidence type="ECO:0000256" key="4">
    <source>
        <dbReference type="ARBA" id="ARBA00023006"/>
    </source>
</evidence>
<dbReference type="GO" id="GO:0004674">
    <property type="term" value="F:protein serine/threonine kinase activity"/>
    <property type="evidence" value="ECO:0007669"/>
    <property type="project" value="InterPro"/>
</dbReference>
<feature type="region of interest" description="Disordered" evidence="7">
    <location>
        <begin position="58"/>
        <end position="79"/>
    </location>
</feature>
<comment type="subcellular location">
    <subcellularLocation>
        <location evidence="1">Preautophagosomal structure membrane</location>
        <topology evidence="1">Peripheral membrane protein</topology>
    </subcellularLocation>
</comment>
<accession>A0A2J6QKQ4</accession>
<protein>
    <recommendedName>
        <fullName evidence="5">Autophagy-related protein 1</fullName>
    </recommendedName>
</protein>
<dbReference type="FunFam" id="3.30.200.20:FF:000470">
    <property type="entry name" value="Serine/threonine-protein kinase RAD53"/>
    <property type="match status" value="1"/>
</dbReference>
<feature type="region of interest" description="Disordered" evidence="7">
    <location>
        <begin position="502"/>
        <end position="660"/>
    </location>
</feature>
<dbReference type="PROSITE" id="PS50011">
    <property type="entry name" value="PROTEIN_KINASE_DOM"/>
    <property type="match status" value="1"/>
</dbReference>